<dbReference type="Pfam" id="PF01643">
    <property type="entry name" value="Acyl-ACP_TE"/>
    <property type="match status" value="1"/>
</dbReference>
<protein>
    <submittedName>
        <fullName evidence="4">Acyl-CoA thioesterase</fullName>
    </submittedName>
</protein>
<dbReference type="InterPro" id="IPR002864">
    <property type="entry name" value="Acyl-ACP_thioesterase_NHD"/>
</dbReference>
<keyword evidence="5" id="KW-1185">Reference proteome</keyword>
<comment type="similarity">
    <text evidence="1">Belongs to the acyl-ACP thioesterase family.</text>
</comment>
<dbReference type="GO" id="GO:0000036">
    <property type="term" value="F:acyl carrier activity"/>
    <property type="evidence" value="ECO:0007669"/>
    <property type="project" value="TreeGrafter"/>
</dbReference>
<evidence type="ECO:0000313" key="5">
    <source>
        <dbReference type="Proteomes" id="UP000667650"/>
    </source>
</evidence>
<evidence type="ECO:0000313" key="4">
    <source>
        <dbReference type="EMBL" id="NAY90744.1"/>
    </source>
</evidence>
<evidence type="ECO:0000256" key="1">
    <source>
        <dbReference type="ARBA" id="ARBA00006500"/>
    </source>
</evidence>
<dbReference type="AlphaFoldDB" id="A0A964WWM4"/>
<dbReference type="PANTHER" id="PTHR31727:SF6">
    <property type="entry name" value="OLEOYL-ACYL CARRIER PROTEIN THIOESTERASE 1, CHLOROPLASTIC"/>
    <property type="match status" value="1"/>
</dbReference>
<dbReference type="CDD" id="cd00586">
    <property type="entry name" value="4HBT"/>
    <property type="match status" value="1"/>
</dbReference>
<comment type="caution">
    <text evidence="4">The sequence shown here is derived from an EMBL/GenBank/DDBJ whole genome shotgun (WGS) entry which is preliminary data.</text>
</comment>
<reference evidence="4" key="1">
    <citation type="submission" date="2020-01" db="EMBL/GenBank/DDBJ databases">
        <title>Muricauda ochracea sp. nov., isolated from a tidal flat of Garorim bay in Korea.</title>
        <authorList>
            <person name="Kim D."/>
            <person name="Yoo Y."/>
            <person name="Kim J.-J."/>
        </authorList>
    </citation>
    <scope>NUCLEOTIDE SEQUENCE</scope>
    <source>
        <strain evidence="4">JGD-17</strain>
    </source>
</reference>
<accession>A0A964WWM4</accession>
<dbReference type="EMBL" id="JAAABI010000001">
    <property type="protein sequence ID" value="NAY90744.1"/>
    <property type="molecule type" value="Genomic_DNA"/>
</dbReference>
<dbReference type="Gene3D" id="3.10.129.10">
    <property type="entry name" value="Hotdog Thioesterase"/>
    <property type="match status" value="1"/>
</dbReference>
<organism evidence="4 5">
    <name type="scientific">Flagellimonas ochracea</name>
    <dbReference type="NCBI Taxonomy" id="2696472"/>
    <lineage>
        <taxon>Bacteria</taxon>
        <taxon>Pseudomonadati</taxon>
        <taxon>Bacteroidota</taxon>
        <taxon>Flavobacteriia</taxon>
        <taxon>Flavobacteriales</taxon>
        <taxon>Flavobacteriaceae</taxon>
        <taxon>Flagellimonas</taxon>
    </lineage>
</organism>
<gene>
    <name evidence="4" type="ORF">GTQ34_02325</name>
</gene>
<evidence type="ECO:0000256" key="2">
    <source>
        <dbReference type="ARBA" id="ARBA00022946"/>
    </source>
</evidence>
<dbReference type="PANTHER" id="PTHR31727">
    <property type="entry name" value="OLEOYL-ACYL CARRIER PROTEIN THIOESTERASE 1, CHLOROPLASTIC"/>
    <property type="match status" value="1"/>
</dbReference>
<dbReference type="RefSeq" id="WP_166522149.1">
    <property type="nucleotide sequence ID" value="NZ_JAAABI010000001.1"/>
</dbReference>
<dbReference type="InterPro" id="IPR029069">
    <property type="entry name" value="HotDog_dom_sf"/>
</dbReference>
<feature type="domain" description="Acyl-ACP thioesterase N-terminal hotdog" evidence="3">
    <location>
        <begin position="7"/>
        <end position="126"/>
    </location>
</feature>
<dbReference type="InterPro" id="IPR045023">
    <property type="entry name" value="FATA/B"/>
</dbReference>
<proteinExistence type="inferred from homology"/>
<dbReference type="SUPFAM" id="SSF54637">
    <property type="entry name" value="Thioesterase/thiol ester dehydrase-isomerase"/>
    <property type="match status" value="1"/>
</dbReference>
<keyword evidence="2" id="KW-0809">Transit peptide</keyword>
<evidence type="ECO:0000259" key="3">
    <source>
        <dbReference type="Pfam" id="PF01643"/>
    </source>
</evidence>
<sequence length="129" mass="15155">MRRYSEVREVTQDDLDELKHVNNVRYVQWIQDISKSHWFKVTSPEIRQKMIWVVKNHNITYHQSAVLGDSVALETYIKENKGPISTRIVEIKNNKTGQLLVSASTEWCLLNGQSFRPKRVPESVKELFQ</sequence>
<dbReference type="Proteomes" id="UP000667650">
    <property type="component" value="Unassembled WGS sequence"/>
</dbReference>
<name>A0A964WWM4_9FLAO</name>
<dbReference type="GO" id="GO:0016297">
    <property type="term" value="F:fatty acyl-[ACP] hydrolase activity"/>
    <property type="evidence" value="ECO:0007669"/>
    <property type="project" value="InterPro"/>
</dbReference>